<dbReference type="SMART" id="SM00382">
    <property type="entry name" value="AAA"/>
    <property type="match status" value="1"/>
</dbReference>
<keyword evidence="2" id="KW-1185">Reference proteome</keyword>
<dbReference type="PANTHER" id="PTHR32071:SF38">
    <property type="entry name" value="PSP OPERON TRANSCRIPTIONAL ACTIVATOR"/>
    <property type="match status" value="1"/>
</dbReference>
<dbReference type="Pfam" id="PF00874">
    <property type="entry name" value="PRD"/>
    <property type="match status" value="2"/>
</dbReference>
<accession>A0A6S6QTI3</accession>
<dbReference type="GO" id="GO:0009401">
    <property type="term" value="P:phosphoenolpyruvate-dependent sugar phosphotransferase system"/>
    <property type="evidence" value="ECO:0007669"/>
    <property type="project" value="InterPro"/>
</dbReference>
<dbReference type="GO" id="GO:0006355">
    <property type="term" value="P:regulation of DNA-templated transcription"/>
    <property type="evidence" value="ECO:0007669"/>
    <property type="project" value="InterPro"/>
</dbReference>
<dbReference type="PROSITE" id="PS50045">
    <property type="entry name" value="SIGMA54_INTERACT_4"/>
    <property type="match status" value="1"/>
</dbReference>
<dbReference type="SUPFAM" id="SSF52540">
    <property type="entry name" value="P-loop containing nucleoside triphosphate hydrolases"/>
    <property type="match status" value="1"/>
</dbReference>
<dbReference type="GO" id="GO:0005524">
    <property type="term" value="F:ATP binding"/>
    <property type="evidence" value="ECO:0007669"/>
    <property type="project" value="InterPro"/>
</dbReference>
<dbReference type="InterPro" id="IPR036662">
    <property type="entry name" value="PTS_EIIA_man-typ_sf"/>
</dbReference>
<dbReference type="InterPro" id="IPR002078">
    <property type="entry name" value="Sigma_54_int"/>
</dbReference>
<dbReference type="EMBL" id="AP023367">
    <property type="protein sequence ID" value="BCJ93934.1"/>
    <property type="molecule type" value="Genomic_DNA"/>
</dbReference>
<dbReference type="Proteomes" id="UP000515561">
    <property type="component" value="Chromosome"/>
</dbReference>
<dbReference type="AlphaFoldDB" id="A0A6S6QTI3"/>
<dbReference type="Gene3D" id="3.40.50.510">
    <property type="entry name" value="Phosphotransferase system, mannose-type IIA component"/>
    <property type="match status" value="1"/>
</dbReference>
<dbReference type="InterPro" id="IPR003593">
    <property type="entry name" value="AAA+_ATPase"/>
</dbReference>
<gene>
    <name evidence="1" type="ORF">acsn021_15030</name>
</gene>
<dbReference type="SUPFAM" id="SSF53062">
    <property type="entry name" value="PTS system fructose IIA component-like"/>
    <property type="match status" value="1"/>
</dbReference>
<dbReference type="SUPFAM" id="SSF63520">
    <property type="entry name" value="PTS-regulatory domain, PRD"/>
    <property type="match status" value="2"/>
</dbReference>
<sequence length="899" mass="102879">MKSNKTLIYEFIHKCTHSAAAEELGGVSTQYISERLGMQRTNISSMLNILVKEGTVEKLNGRPVLYRVKPDAVHLKGEQSCFSQLIGCDGSLKSAVQLAKAAILYPRRSLHSLILGPAGSGKSYFASLMYLFAKENMIIKENAPYVRFNCVNYSDNTGQMEKELFGTEGENILKRAEGGVLFIDNIELLPAHARNSLVRMVESNMIELNGVRKELNVIVVCAMNDTVSRSVIENYSKYFFIKITIPPLSLRAFKERFQMIQHFFTIEAERSNKTIHINPEILIGLLLYQCENNVKQLKRDIQLSCANAYAREFHIQKKEIMVLMSDFPYYVRTGFLNLKNHRAEIKEVMSEDCSYAFSKEKATLITPNLERNGRKKTMYDWIDEKVNELKERGIEEDDINFILSVDIENEFKQYSKRLGEQIVDKEQLSQLVNKRIIELVGDFLEEATGRFNKVYPVSVFYGLCLHLNSTLNKQNKSQRLSNEQIMEIIKNNGSEYGYCLKFVGALEQEFKIKLPIDEVVFLTLFLTKEPMAEETNLHPVVLIALHGEAAARSIVEVVNFMSGYPAYSYDMPMDKSTDTAYEELKKLVLKIHKGKGIFVIYDMGSFKTMFDMIASETGVEIKTLEIPLTLLALDCSRKVMIGMSVEEIYKDMLESYQGILEHKEDMSLRINSKNVVLTLCMSGEGAAVQIKKYIEKHIRPKNVEIIALAISNHQLLLEEVNKIKEKHNIICVVGSYDPQLFGIRFVSITDVFQEDCKELKAVLELYDKTELVKNKADDYFEVIFDHLSEELKLIDVEKLRILLPLVLKEFQGNSGCYLIKEQELALMIHIACCMEHLKGGYETPANRNKKEVITQNTELYRTLKQSLKKVENEFELEFDDNEIANILSIIKLSKDGKLT</sequence>
<dbReference type="GO" id="GO:0016020">
    <property type="term" value="C:membrane"/>
    <property type="evidence" value="ECO:0007669"/>
    <property type="project" value="InterPro"/>
</dbReference>
<dbReference type="InterPro" id="IPR027417">
    <property type="entry name" value="P-loop_NTPase"/>
</dbReference>
<reference evidence="1 2" key="1">
    <citation type="journal article" date="2016" name="Int. J. Syst. Evol. Microbiol.">
        <title>Descriptions of Anaerotaenia torta gen. nov., sp. nov. and Anaerocolumna cellulosilytica gen. nov., sp. nov. isolated from a methanogenic reactor of cattle waste.</title>
        <authorList>
            <person name="Uek A."/>
            <person name="Ohtaki Y."/>
            <person name="Kaku N."/>
            <person name="Ueki K."/>
        </authorList>
    </citation>
    <scope>NUCLEOTIDE SEQUENCE [LARGE SCALE GENOMIC DNA]</scope>
    <source>
        <strain evidence="1 2">SN021</strain>
    </source>
</reference>
<dbReference type="Gene3D" id="3.40.50.300">
    <property type="entry name" value="P-loop containing nucleotide triphosphate hydrolases"/>
    <property type="match status" value="1"/>
</dbReference>
<evidence type="ECO:0000313" key="1">
    <source>
        <dbReference type="EMBL" id="BCJ93934.1"/>
    </source>
</evidence>
<dbReference type="KEGG" id="acel:acsn021_15030"/>
<protein>
    <submittedName>
        <fullName evidence="1">ATPase AAA</fullName>
    </submittedName>
</protein>
<dbReference type="SUPFAM" id="SSF46785">
    <property type="entry name" value="Winged helix' DNA-binding domain"/>
    <property type="match status" value="1"/>
</dbReference>
<dbReference type="Pfam" id="PF00158">
    <property type="entry name" value="Sigma54_activat"/>
    <property type="match status" value="1"/>
</dbReference>
<organism evidence="1 2">
    <name type="scientific">Anaerocolumna cellulosilytica</name>
    <dbReference type="NCBI Taxonomy" id="433286"/>
    <lineage>
        <taxon>Bacteria</taxon>
        <taxon>Bacillati</taxon>
        <taxon>Bacillota</taxon>
        <taxon>Clostridia</taxon>
        <taxon>Lachnospirales</taxon>
        <taxon>Lachnospiraceae</taxon>
        <taxon>Anaerocolumna</taxon>
    </lineage>
</organism>
<dbReference type="InterPro" id="IPR036390">
    <property type="entry name" value="WH_DNA-bd_sf"/>
</dbReference>
<dbReference type="InterPro" id="IPR036634">
    <property type="entry name" value="PRD_sf"/>
</dbReference>
<dbReference type="InterPro" id="IPR011608">
    <property type="entry name" value="PRD"/>
</dbReference>
<proteinExistence type="predicted"/>
<dbReference type="InterPro" id="IPR004701">
    <property type="entry name" value="PTS_EIIA_man-typ"/>
</dbReference>
<dbReference type="Pfam" id="PF03610">
    <property type="entry name" value="EIIA-man"/>
    <property type="match status" value="1"/>
</dbReference>
<evidence type="ECO:0000313" key="2">
    <source>
        <dbReference type="Proteomes" id="UP000515561"/>
    </source>
</evidence>
<dbReference type="PROSITE" id="PS51372">
    <property type="entry name" value="PRD_2"/>
    <property type="match status" value="2"/>
</dbReference>
<dbReference type="PROSITE" id="PS51096">
    <property type="entry name" value="PTS_EIIA_TYPE_4"/>
    <property type="match status" value="1"/>
</dbReference>
<dbReference type="CDD" id="cd00009">
    <property type="entry name" value="AAA"/>
    <property type="match status" value="1"/>
</dbReference>
<name>A0A6S6QTI3_9FIRM</name>
<dbReference type="PANTHER" id="PTHR32071">
    <property type="entry name" value="TRANSCRIPTIONAL REGULATORY PROTEIN"/>
    <property type="match status" value="1"/>
</dbReference>
<dbReference type="RefSeq" id="WP_184093554.1">
    <property type="nucleotide sequence ID" value="NZ_AP023367.1"/>
</dbReference>
<dbReference type="Gene3D" id="1.10.1790.10">
    <property type="entry name" value="PRD domain"/>
    <property type="match status" value="2"/>
</dbReference>